<sequence>MAKRISDDLNVLPQPLDPVASREERRATGRMVALMVALILILSVLYQAWIKKIAVLAGVTIPALIMILYGGWVLFLAKKDKQRRINAENHLRASRADSLALSEVTTLQVSNTTPDKVEVSKKGKAKTPKVKVENETTSKTVETELEMEMLPQISVHNFGSNGKLSRSLSTYN</sequence>
<keyword evidence="1" id="KW-0812">Transmembrane</keyword>
<comment type="caution">
    <text evidence="2">The sequence shown here is derived from an EMBL/GenBank/DDBJ whole genome shotgun (WGS) entry which is preliminary data.</text>
</comment>
<gene>
    <name evidence="2" type="ORF">Bhyg_10835</name>
</gene>
<dbReference type="EMBL" id="WJQU01000003">
    <property type="protein sequence ID" value="KAJ6638102.1"/>
    <property type="molecule type" value="Genomic_DNA"/>
</dbReference>
<proteinExistence type="predicted"/>
<evidence type="ECO:0000313" key="2">
    <source>
        <dbReference type="EMBL" id="KAJ6638102.1"/>
    </source>
</evidence>
<name>A0A9Q0RZ22_9DIPT</name>
<keyword evidence="1" id="KW-1133">Transmembrane helix</keyword>
<feature type="transmembrane region" description="Helical" evidence="1">
    <location>
        <begin position="55"/>
        <end position="77"/>
    </location>
</feature>
<organism evidence="2 3">
    <name type="scientific">Pseudolycoriella hygida</name>
    <dbReference type="NCBI Taxonomy" id="35572"/>
    <lineage>
        <taxon>Eukaryota</taxon>
        <taxon>Metazoa</taxon>
        <taxon>Ecdysozoa</taxon>
        <taxon>Arthropoda</taxon>
        <taxon>Hexapoda</taxon>
        <taxon>Insecta</taxon>
        <taxon>Pterygota</taxon>
        <taxon>Neoptera</taxon>
        <taxon>Endopterygota</taxon>
        <taxon>Diptera</taxon>
        <taxon>Nematocera</taxon>
        <taxon>Sciaroidea</taxon>
        <taxon>Sciaridae</taxon>
        <taxon>Pseudolycoriella</taxon>
    </lineage>
</organism>
<keyword evidence="1" id="KW-0472">Membrane</keyword>
<feature type="transmembrane region" description="Helical" evidence="1">
    <location>
        <begin position="31"/>
        <end position="49"/>
    </location>
</feature>
<keyword evidence="3" id="KW-1185">Reference proteome</keyword>
<dbReference type="AlphaFoldDB" id="A0A9Q0RZ22"/>
<evidence type="ECO:0000313" key="3">
    <source>
        <dbReference type="Proteomes" id="UP001151699"/>
    </source>
</evidence>
<dbReference type="Proteomes" id="UP001151699">
    <property type="component" value="Chromosome X"/>
</dbReference>
<accession>A0A9Q0RZ22</accession>
<protein>
    <submittedName>
        <fullName evidence="2">Uncharacterized protein</fullName>
    </submittedName>
</protein>
<dbReference type="OrthoDB" id="6737830at2759"/>
<reference evidence="2" key="1">
    <citation type="submission" date="2022-07" db="EMBL/GenBank/DDBJ databases">
        <authorList>
            <person name="Trinca V."/>
            <person name="Uliana J.V.C."/>
            <person name="Torres T.T."/>
            <person name="Ward R.J."/>
            <person name="Monesi N."/>
        </authorList>
    </citation>
    <scope>NUCLEOTIDE SEQUENCE</scope>
    <source>
        <strain evidence="2">HSMRA1968</strain>
        <tissue evidence="2">Whole embryos</tissue>
    </source>
</reference>
<evidence type="ECO:0000256" key="1">
    <source>
        <dbReference type="SAM" id="Phobius"/>
    </source>
</evidence>